<protein>
    <submittedName>
        <fullName evidence="2">Acetyltransferase (GNAT) family protein</fullName>
    </submittedName>
</protein>
<dbReference type="CDD" id="cd04301">
    <property type="entry name" value="NAT_SF"/>
    <property type="match status" value="1"/>
</dbReference>
<dbReference type="RefSeq" id="WP_108179079.1">
    <property type="nucleotide sequence ID" value="NZ_PZZL01000010.1"/>
</dbReference>
<dbReference type="Proteomes" id="UP000241808">
    <property type="component" value="Unassembled WGS sequence"/>
</dbReference>
<organism evidence="2 3">
    <name type="scientific">Phreatobacter oligotrophus</name>
    <dbReference type="NCBI Taxonomy" id="1122261"/>
    <lineage>
        <taxon>Bacteria</taxon>
        <taxon>Pseudomonadati</taxon>
        <taxon>Pseudomonadota</taxon>
        <taxon>Alphaproteobacteria</taxon>
        <taxon>Hyphomicrobiales</taxon>
        <taxon>Phreatobacteraceae</taxon>
        <taxon>Phreatobacter</taxon>
    </lineage>
</organism>
<dbReference type="AlphaFoldDB" id="A0A2T4YXZ7"/>
<feature type="domain" description="N-acetyltransferase" evidence="1">
    <location>
        <begin position="1"/>
        <end position="118"/>
    </location>
</feature>
<gene>
    <name evidence="2" type="ORF">C8P69_11056</name>
</gene>
<proteinExistence type="predicted"/>
<dbReference type="InterPro" id="IPR000182">
    <property type="entry name" value="GNAT_dom"/>
</dbReference>
<keyword evidence="2" id="KW-0808">Transferase</keyword>
<sequence length="118" mass="12742">MIAEYIASPRGIACHVAERDGAILGFQALEWTDPGWAGANPLPADWALVATFVAIEGQGTGIGRRLFEATRQAAKASGVVMIDATIRRENAGGLAYYSRQGFVDYWSDDTVIAKRRTP</sequence>
<name>A0A2T4YXZ7_9HYPH</name>
<evidence type="ECO:0000259" key="1">
    <source>
        <dbReference type="PROSITE" id="PS51186"/>
    </source>
</evidence>
<dbReference type="InterPro" id="IPR016181">
    <property type="entry name" value="Acyl_CoA_acyltransferase"/>
</dbReference>
<evidence type="ECO:0000313" key="3">
    <source>
        <dbReference type="Proteomes" id="UP000241808"/>
    </source>
</evidence>
<dbReference type="GO" id="GO:0016747">
    <property type="term" value="F:acyltransferase activity, transferring groups other than amino-acyl groups"/>
    <property type="evidence" value="ECO:0007669"/>
    <property type="project" value="InterPro"/>
</dbReference>
<dbReference type="Gene3D" id="3.40.630.30">
    <property type="match status" value="1"/>
</dbReference>
<evidence type="ECO:0000313" key="2">
    <source>
        <dbReference type="EMBL" id="PTM51391.1"/>
    </source>
</evidence>
<keyword evidence="3" id="KW-1185">Reference proteome</keyword>
<dbReference type="OrthoDB" id="5997585at2"/>
<dbReference type="EMBL" id="PZZL01000010">
    <property type="protein sequence ID" value="PTM51391.1"/>
    <property type="molecule type" value="Genomic_DNA"/>
</dbReference>
<dbReference type="Pfam" id="PF13508">
    <property type="entry name" value="Acetyltransf_7"/>
    <property type="match status" value="1"/>
</dbReference>
<comment type="caution">
    <text evidence="2">The sequence shown here is derived from an EMBL/GenBank/DDBJ whole genome shotgun (WGS) entry which is preliminary data.</text>
</comment>
<accession>A0A2T4YXZ7</accession>
<reference evidence="2 3" key="1">
    <citation type="submission" date="2018-04" db="EMBL/GenBank/DDBJ databases">
        <title>Genomic Encyclopedia of Archaeal and Bacterial Type Strains, Phase II (KMG-II): from individual species to whole genera.</title>
        <authorList>
            <person name="Goeker M."/>
        </authorList>
    </citation>
    <scope>NUCLEOTIDE SEQUENCE [LARGE SCALE GENOMIC DNA]</scope>
    <source>
        <strain evidence="2 3">DSM 25521</strain>
    </source>
</reference>
<dbReference type="PROSITE" id="PS51186">
    <property type="entry name" value="GNAT"/>
    <property type="match status" value="1"/>
</dbReference>
<dbReference type="SUPFAM" id="SSF55729">
    <property type="entry name" value="Acyl-CoA N-acyltransferases (Nat)"/>
    <property type="match status" value="1"/>
</dbReference>